<reference evidence="3" key="2">
    <citation type="submission" date="2015-01" db="EMBL/GenBank/DDBJ databases">
        <title>Evolutionary Origins and Diversification of the Mycorrhizal Mutualists.</title>
        <authorList>
            <consortium name="DOE Joint Genome Institute"/>
            <consortium name="Mycorrhizal Genomics Consortium"/>
            <person name="Kohler A."/>
            <person name="Kuo A."/>
            <person name="Nagy L.G."/>
            <person name="Floudas D."/>
            <person name="Copeland A."/>
            <person name="Barry K.W."/>
            <person name="Cichocki N."/>
            <person name="Veneault-Fourrey C."/>
            <person name="LaButti K."/>
            <person name="Lindquist E.A."/>
            <person name="Lipzen A."/>
            <person name="Lundell T."/>
            <person name="Morin E."/>
            <person name="Murat C."/>
            <person name="Riley R."/>
            <person name="Ohm R."/>
            <person name="Sun H."/>
            <person name="Tunlid A."/>
            <person name="Henrissat B."/>
            <person name="Grigoriev I.V."/>
            <person name="Hibbett D.S."/>
            <person name="Martin F."/>
        </authorList>
    </citation>
    <scope>NUCLEOTIDE SEQUENCE [LARGE SCALE GENOMIC DNA]</scope>
    <source>
        <strain evidence="3">F 1598</strain>
    </source>
</reference>
<feature type="domain" description="Dynamin N-terminal" evidence="1">
    <location>
        <begin position="78"/>
        <end position="302"/>
    </location>
</feature>
<sequence length="486" mass="53615">MAEAILSRLLPSHVVLESTMKMPIQKAASYSKEVYTIVNMAMGQLEELLNGASLRHGSQEWPKEAKRLRNLTPSSRTIAIVGGTGAGKSTGMNAVCRCLLLASSSVVLHVDNAFRACTSVITKIQYSETSHFRARVHFITRDAFQAKLKLLLEDVVPSDVGEGIDRNQTDKSPADHSKATLFQLISLRGSTLLDLNVEQLLEDSVVAPFLSNPLPHEIVAQDTTQLREKLRPFVTSNIDHPDEPALWRLVDTVELFGDISALSTGITIIDLPGYGDADSSRNNIAEEYVKTADCIILVADLKRARDDIHIHKYFTKILKQLLVDGRAVDDGSLTLVLTGADHASGDHEVTLYGDNKVTVNEFMKIAQNLEESLKNLKDAYTRVCAYLENGHDGVEIRNGIERMAYEINDQEKKLNTVISSKDITVANQNAEPSPLPIFSVGSRDFLALTRLESGRPAVFNNVEQTGIPQLVQYIRDIVLVLKKMTG</sequence>
<protein>
    <recommendedName>
        <fullName evidence="1">Dynamin N-terminal domain-containing protein</fullName>
    </recommendedName>
</protein>
<proteinExistence type="predicted"/>
<name>A0A0C3C0H9_PILCF</name>
<dbReference type="InParanoid" id="A0A0C3C0H9"/>
<dbReference type="Proteomes" id="UP000054166">
    <property type="component" value="Unassembled WGS sequence"/>
</dbReference>
<evidence type="ECO:0000313" key="3">
    <source>
        <dbReference type="Proteomes" id="UP000054166"/>
    </source>
</evidence>
<dbReference type="PANTHER" id="PTHR36681:SF3">
    <property type="entry name" value="NUCLEAR GTPASE, GERMINAL CENTER-ASSOCIATED, TANDEM DUPLICATE 3"/>
    <property type="match status" value="1"/>
</dbReference>
<dbReference type="InterPro" id="IPR045063">
    <property type="entry name" value="Dynamin_N"/>
</dbReference>
<keyword evidence="3" id="KW-1185">Reference proteome</keyword>
<organism evidence="2 3">
    <name type="scientific">Piloderma croceum (strain F 1598)</name>
    <dbReference type="NCBI Taxonomy" id="765440"/>
    <lineage>
        <taxon>Eukaryota</taxon>
        <taxon>Fungi</taxon>
        <taxon>Dikarya</taxon>
        <taxon>Basidiomycota</taxon>
        <taxon>Agaricomycotina</taxon>
        <taxon>Agaricomycetes</taxon>
        <taxon>Agaricomycetidae</taxon>
        <taxon>Atheliales</taxon>
        <taxon>Atheliaceae</taxon>
        <taxon>Piloderma</taxon>
    </lineage>
</organism>
<gene>
    <name evidence="2" type="ORF">PILCRDRAFT_810392</name>
</gene>
<dbReference type="Pfam" id="PF00350">
    <property type="entry name" value="Dynamin_N"/>
    <property type="match status" value="1"/>
</dbReference>
<evidence type="ECO:0000259" key="1">
    <source>
        <dbReference type="Pfam" id="PF00350"/>
    </source>
</evidence>
<dbReference type="EMBL" id="KN832970">
    <property type="protein sequence ID" value="KIM92343.1"/>
    <property type="molecule type" value="Genomic_DNA"/>
</dbReference>
<dbReference type="SUPFAM" id="SSF52540">
    <property type="entry name" value="P-loop containing nucleoside triphosphate hydrolases"/>
    <property type="match status" value="1"/>
</dbReference>
<dbReference type="InterPro" id="IPR027417">
    <property type="entry name" value="P-loop_NTPase"/>
</dbReference>
<dbReference type="PANTHER" id="PTHR36681">
    <property type="entry name" value="NUCLEAR GTPASE, GERMINAL CENTER-ASSOCIATED, TANDEM DUPLICATE 3"/>
    <property type="match status" value="1"/>
</dbReference>
<evidence type="ECO:0000313" key="2">
    <source>
        <dbReference type="EMBL" id="KIM92343.1"/>
    </source>
</evidence>
<dbReference type="HOGENOM" id="CLU_561524_0_0_1"/>
<dbReference type="OrthoDB" id="3598281at2759"/>
<dbReference type="Gene3D" id="3.40.50.300">
    <property type="entry name" value="P-loop containing nucleotide triphosphate hydrolases"/>
    <property type="match status" value="1"/>
</dbReference>
<dbReference type="AlphaFoldDB" id="A0A0C3C0H9"/>
<accession>A0A0C3C0H9</accession>
<reference evidence="2 3" key="1">
    <citation type="submission" date="2014-04" db="EMBL/GenBank/DDBJ databases">
        <authorList>
            <consortium name="DOE Joint Genome Institute"/>
            <person name="Kuo A."/>
            <person name="Tarkka M."/>
            <person name="Buscot F."/>
            <person name="Kohler A."/>
            <person name="Nagy L.G."/>
            <person name="Floudas D."/>
            <person name="Copeland A."/>
            <person name="Barry K.W."/>
            <person name="Cichocki N."/>
            <person name="Veneault-Fourrey C."/>
            <person name="LaButti K."/>
            <person name="Lindquist E.A."/>
            <person name="Lipzen A."/>
            <person name="Lundell T."/>
            <person name="Morin E."/>
            <person name="Murat C."/>
            <person name="Sun H."/>
            <person name="Tunlid A."/>
            <person name="Henrissat B."/>
            <person name="Grigoriev I.V."/>
            <person name="Hibbett D.S."/>
            <person name="Martin F."/>
            <person name="Nordberg H.P."/>
            <person name="Cantor M.N."/>
            <person name="Hua S.X."/>
        </authorList>
    </citation>
    <scope>NUCLEOTIDE SEQUENCE [LARGE SCALE GENOMIC DNA]</scope>
    <source>
        <strain evidence="2 3">F 1598</strain>
    </source>
</reference>